<keyword evidence="3" id="KW-1003">Cell membrane</keyword>
<reference evidence="10" key="1">
    <citation type="submission" date="2016-10" db="EMBL/GenBank/DDBJ databases">
        <authorList>
            <person name="Varghese N."/>
            <person name="Submissions S."/>
        </authorList>
    </citation>
    <scope>NUCLEOTIDE SEQUENCE [LARGE SCALE GENOMIC DNA]</scope>
    <source>
        <strain evidence="10">MPL-11</strain>
    </source>
</reference>
<dbReference type="PANTHER" id="PTHR43163">
    <property type="entry name" value="DIPEPTIDE TRANSPORT SYSTEM PERMEASE PROTEIN DPPB-RELATED"/>
    <property type="match status" value="1"/>
</dbReference>
<evidence type="ECO:0000256" key="6">
    <source>
        <dbReference type="ARBA" id="ARBA00023136"/>
    </source>
</evidence>
<dbReference type="InterPro" id="IPR000515">
    <property type="entry name" value="MetI-like"/>
</dbReference>
<comment type="subcellular location">
    <subcellularLocation>
        <location evidence="1 7">Cell membrane</location>
        <topology evidence="1 7">Multi-pass membrane protein</topology>
    </subcellularLocation>
</comment>
<feature type="transmembrane region" description="Helical" evidence="7">
    <location>
        <begin position="146"/>
        <end position="166"/>
    </location>
</feature>
<dbReference type="EMBL" id="FNJW01000008">
    <property type="protein sequence ID" value="SDQ50848.1"/>
    <property type="molecule type" value="Genomic_DNA"/>
</dbReference>
<dbReference type="PROSITE" id="PS50928">
    <property type="entry name" value="ABC_TM1"/>
    <property type="match status" value="1"/>
</dbReference>
<dbReference type="RefSeq" id="WP_089978418.1">
    <property type="nucleotide sequence ID" value="NZ_CP084916.1"/>
</dbReference>
<dbReference type="InterPro" id="IPR035906">
    <property type="entry name" value="MetI-like_sf"/>
</dbReference>
<feature type="transmembrane region" description="Helical" evidence="7">
    <location>
        <begin position="231"/>
        <end position="257"/>
    </location>
</feature>
<keyword evidence="6 7" id="KW-0472">Membrane</keyword>
<evidence type="ECO:0000256" key="2">
    <source>
        <dbReference type="ARBA" id="ARBA00022448"/>
    </source>
</evidence>
<evidence type="ECO:0000313" key="10">
    <source>
        <dbReference type="Proteomes" id="UP000199481"/>
    </source>
</evidence>
<keyword evidence="10" id="KW-1185">Reference proteome</keyword>
<dbReference type="AlphaFoldDB" id="A0A1H1BFV9"/>
<feature type="transmembrane region" description="Helical" evidence="7">
    <location>
        <begin position="172"/>
        <end position="189"/>
    </location>
</feature>
<organism evidence="9 10">
    <name type="scientific">Carnobacterium viridans</name>
    <dbReference type="NCBI Taxonomy" id="174587"/>
    <lineage>
        <taxon>Bacteria</taxon>
        <taxon>Bacillati</taxon>
        <taxon>Bacillota</taxon>
        <taxon>Bacilli</taxon>
        <taxon>Lactobacillales</taxon>
        <taxon>Carnobacteriaceae</taxon>
        <taxon>Carnobacterium</taxon>
    </lineage>
</organism>
<keyword evidence="5 7" id="KW-1133">Transmembrane helix</keyword>
<feature type="transmembrane region" description="Helical" evidence="7">
    <location>
        <begin position="277"/>
        <end position="299"/>
    </location>
</feature>
<keyword evidence="4 7" id="KW-0812">Transmembrane</keyword>
<evidence type="ECO:0000313" key="9">
    <source>
        <dbReference type="EMBL" id="SDQ50848.1"/>
    </source>
</evidence>
<feature type="transmembrane region" description="Helical" evidence="7">
    <location>
        <begin position="12"/>
        <end position="30"/>
    </location>
</feature>
<evidence type="ECO:0000256" key="4">
    <source>
        <dbReference type="ARBA" id="ARBA00022692"/>
    </source>
</evidence>
<keyword evidence="2 7" id="KW-0813">Transport</keyword>
<dbReference type="GO" id="GO:0055085">
    <property type="term" value="P:transmembrane transport"/>
    <property type="evidence" value="ECO:0007669"/>
    <property type="project" value="InterPro"/>
</dbReference>
<dbReference type="Proteomes" id="UP000199481">
    <property type="component" value="Unassembled WGS sequence"/>
</dbReference>
<proteinExistence type="inferred from homology"/>
<evidence type="ECO:0000256" key="3">
    <source>
        <dbReference type="ARBA" id="ARBA00022475"/>
    </source>
</evidence>
<dbReference type="InterPro" id="IPR045621">
    <property type="entry name" value="BPD_transp_1_N"/>
</dbReference>
<protein>
    <submittedName>
        <fullName evidence="9">Oligopeptide transport system permease protein</fullName>
    </submittedName>
</protein>
<dbReference type="CDD" id="cd06261">
    <property type="entry name" value="TM_PBP2"/>
    <property type="match status" value="1"/>
</dbReference>
<accession>A0A1H1BFV9</accession>
<name>A0A1H1BFV9_9LACT</name>
<evidence type="ECO:0000256" key="5">
    <source>
        <dbReference type="ARBA" id="ARBA00022989"/>
    </source>
</evidence>
<comment type="similarity">
    <text evidence="7">Belongs to the binding-protein-dependent transport system permease family.</text>
</comment>
<dbReference type="OrthoDB" id="9773683at2"/>
<feature type="domain" description="ABC transmembrane type-1" evidence="8">
    <location>
        <begin position="97"/>
        <end position="299"/>
    </location>
</feature>
<feature type="transmembrane region" description="Helical" evidence="7">
    <location>
        <begin position="103"/>
        <end position="125"/>
    </location>
</feature>
<dbReference type="PANTHER" id="PTHR43163:SF6">
    <property type="entry name" value="DIPEPTIDE TRANSPORT SYSTEM PERMEASE PROTEIN DPPB-RELATED"/>
    <property type="match status" value="1"/>
</dbReference>
<dbReference type="NCBIfam" id="NF045471">
    <property type="entry name" value="Opp3B"/>
    <property type="match status" value="1"/>
</dbReference>
<evidence type="ECO:0000259" key="8">
    <source>
        <dbReference type="PROSITE" id="PS50928"/>
    </source>
</evidence>
<evidence type="ECO:0000256" key="1">
    <source>
        <dbReference type="ARBA" id="ARBA00004651"/>
    </source>
</evidence>
<evidence type="ECO:0000256" key="7">
    <source>
        <dbReference type="RuleBase" id="RU363032"/>
    </source>
</evidence>
<dbReference type="Gene3D" id="1.10.3720.10">
    <property type="entry name" value="MetI-like"/>
    <property type="match status" value="1"/>
</dbReference>
<dbReference type="Pfam" id="PF00528">
    <property type="entry name" value="BPD_transp_1"/>
    <property type="match status" value="1"/>
</dbReference>
<sequence length="315" mass="34552">MKSYARFLGKRVLYMLLTLFLIASITFFLMKLLPGTPYSNQDKLSEEQIHIMNEQYGLNEPVPVQYLVYIGGLLKGDLGTSFQFNNTPVTKLLSTRIGPSLQLGIQAVALGTILGIVLGVIAAMYQNTWIDTLATFSAILGRSIPNFVIAVLLQLIFGVYLQWFPIALWDGGFSSSVLPTLALTISPLADSARFIRTEMVDVLSSDYVELARAKGLSRWTVAFKHGVRNALIPLVTILGPMAVGLMTGSMVVENIYAIPGIGEQFVKSIMTNDYPTIMGVTILYSAMLVFIILVVDILYGVIDPRIRVSTEGGDK</sequence>
<dbReference type="SUPFAM" id="SSF161098">
    <property type="entry name" value="MetI-like"/>
    <property type="match status" value="1"/>
</dbReference>
<gene>
    <name evidence="9" type="ORF">SAMN04487752_2571</name>
</gene>
<dbReference type="GO" id="GO:0005886">
    <property type="term" value="C:plasma membrane"/>
    <property type="evidence" value="ECO:0007669"/>
    <property type="project" value="UniProtKB-SubCell"/>
</dbReference>
<dbReference type="Pfam" id="PF19300">
    <property type="entry name" value="BPD_transp_1_N"/>
    <property type="match status" value="1"/>
</dbReference>